<name>L0F8W7_DESDL</name>
<evidence type="ECO:0000256" key="8">
    <source>
        <dbReference type="ARBA" id="ARBA00022741"/>
    </source>
</evidence>
<feature type="domain" description="Histidine kinase" evidence="15">
    <location>
        <begin position="475"/>
        <end position="672"/>
    </location>
</feature>
<keyword evidence="11 14" id="KW-1133">Transmembrane helix</keyword>
<keyword evidence="9 17" id="KW-0418">Kinase</keyword>
<dbReference type="SMART" id="SM00304">
    <property type="entry name" value="HAMP"/>
    <property type="match status" value="1"/>
</dbReference>
<dbReference type="InterPro" id="IPR036890">
    <property type="entry name" value="HATPase_C_sf"/>
</dbReference>
<dbReference type="SMART" id="SM00387">
    <property type="entry name" value="HATPase_c"/>
    <property type="match status" value="1"/>
</dbReference>
<evidence type="ECO:0000256" key="11">
    <source>
        <dbReference type="ARBA" id="ARBA00022989"/>
    </source>
</evidence>
<dbReference type="InterPro" id="IPR003660">
    <property type="entry name" value="HAMP_dom"/>
</dbReference>
<organism evidence="17 18">
    <name type="scientific">Desulfitobacterium dichloroeliminans (strain LMG P-21439 / DCA1)</name>
    <dbReference type="NCBI Taxonomy" id="871963"/>
    <lineage>
        <taxon>Bacteria</taxon>
        <taxon>Bacillati</taxon>
        <taxon>Bacillota</taxon>
        <taxon>Clostridia</taxon>
        <taxon>Eubacteriales</taxon>
        <taxon>Desulfitobacteriaceae</taxon>
        <taxon>Desulfitobacterium</taxon>
    </lineage>
</organism>
<dbReference type="Pfam" id="PF02518">
    <property type="entry name" value="HATPase_c"/>
    <property type="match status" value="1"/>
</dbReference>
<dbReference type="GO" id="GO:0000155">
    <property type="term" value="F:phosphorelay sensor kinase activity"/>
    <property type="evidence" value="ECO:0007669"/>
    <property type="project" value="InterPro"/>
</dbReference>
<keyword evidence="5" id="KW-0597">Phosphoprotein</keyword>
<dbReference type="Gene3D" id="3.30.565.10">
    <property type="entry name" value="Histidine kinase-like ATPase, C-terminal domain"/>
    <property type="match status" value="1"/>
</dbReference>
<evidence type="ECO:0000256" key="5">
    <source>
        <dbReference type="ARBA" id="ARBA00022553"/>
    </source>
</evidence>
<dbReference type="Gene3D" id="1.10.287.130">
    <property type="match status" value="1"/>
</dbReference>
<dbReference type="FunFam" id="1.10.287.130:FF:000001">
    <property type="entry name" value="Two-component sensor histidine kinase"/>
    <property type="match status" value="1"/>
</dbReference>
<dbReference type="InterPro" id="IPR005467">
    <property type="entry name" value="His_kinase_dom"/>
</dbReference>
<dbReference type="AlphaFoldDB" id="L0F8W7"/>
<dbReference type="CDD" id="cd06225">
    <property type="entry name" value="HAMP"/>
    <property type="match status" value="1"/>
</dbReference>
<dbReference type="PROSITE" id="PS50885">
    <property type="entry name" value="HAMP"/>
    <property type="match status" value="1"/>
</dbReference>
<gene>
    <name evidence="17" type="ordered locus">Desdi_2025</name>
</gene>
<evidence type="ECO:0000313" key="17">
    <source>
        <dbReference type="EMBL" id="AGA69470.1"/>
    </source>
</evidence>
<dbReference type="InterPro" id="IPR036097">
    <property type="entry name" value="HisK_dim/P_sf"/>
</dbReference>
<keyword evidence="8" id="KW-0547">Nucleotide-binding</keyword>
<evidence type="ECO:0000256" key="7">
    <source>
        <dbReference type="ARBA" id="ARBA00022692"/>
    </source>
</evidence>
<evidence type="ECO:0000256" key="3">
    <source>
        <dbReference type="ARBA" id="ARBA00012438"/>
    </source>
</evidence>
<dbReference type="SUPFAM" id="SSF55874">
    <property type="entry name" value="ATPase domain of HSP90 chaperone/DNA topoisomerase II/histidine kinase"/>
    <property type="match status" value="1"/>
</dbReference>
<keyword evidence="13 14" id="KW-0472">Membrane</keyword>
<dbReference type="InterPro" id="IPR003661">
    <property type="entry name" value="HisK_dim/P_dom"/>
</dbReference>
<dbReference type="OrthoDB" id="9792991at2"/>
<dbReference type="PROSITE" id="PS50109">
    <property type="entry name" value="HIS_KIN"/>
    <property type="match status" value="1"/>
</dbReference>
<keyword evidence="10" id="KW-0067">ATP-binding</keyword>
<dbReference type="GO" id="GO:0005886">
    <property type="term" value="C:plasma membrane"/>
    <property type="evidence" value="ECO:0007669"/>
    <property type="project" value="UniProtKB-SubCell"/>
</dbReference>
<feature type="transmembrane region" description="Helical" evidence="14">
    <location>
        <begin position="381"/>
        <end position="408"/>
    </location>
</feature>
<evidence type="ECO:0000256" key="6">
    <source>
        <dbReference type="ARBA" id="ARBA00022679"/>
    </source>
</evidence>
<evidence type="ECO:0000256" key="10">
    <source>
        <dbReference type="ARBA" id="ARBA00022840"/>
    </source>
</evidence>
<dbReference type="Gene3D" id="6.10.340.10">
    <property type="match status" value="1"/>
</dbReference>
<feature type="transmembrane region" description="Helical" evidence="14">
    <location>
        <begin position="292"/>
        <end position="309"/>
    </location>
</feature>
<comment type="subcellular location">
    <subcellularLocation>
        <location evidence="2">Cell membrane</location>
        <topology evidence="2">Multi-pass membrane protein</topology>
    </subcellularLocation>
</comment>
<keyword evidence="18" id="KW-1185">Reference proteome</keyword>
<keyword evidence="7 14" id="KW-0812">Transmembrane</keyword>
<dbReference type="KEGG" id="ddl:Desdi_2025"/>
<dbReference type="eggNOG" id="COG5002">
    <property type="taxonomic scope" value="Bacteria"/>
</dbReference>
<accession>L0F8W7</accession>
<sequence>MDIKSKSFSHSPLVKVLAFILMVFCFTQTVTQALVIINRSNFDVSLEKSYYQSESFIQDSSSIIDDLRHLSQYKNEEHILAGGDISEDDLRNKSDNLFWEFRDRSEKYNPNQSEAENYRVFQEAYPNEIAELKARMIQEDLYEYHSILQRLNEYEGLKYFVKDGDFEFSNNETHLIEGYTSYPASIIFDGYTREVFPREIEANPHFYWLTPDYYSQDYPDALYVGFTEDFLNPRIIDWQSDKEVASQAFNRMAVFGAGFIITFIYLIFIWGRNSREDQEVHFYPLERIYNDITSLICLGLITLWIALGIELYRDRLGAEIFNFITFGIAALGLFFVLSLVKHLKNRTLLKHTLIYTVFHKLFSGLKAIYDSGSLGVKTAIIAIGYPACVALTFFMFPITIGVAVWLSYKKVKEFKAIKEGVKRVKEGELTQKIDITGTGELARLADDINSITDGLNKAVENEIKSERLKTELITNVSHDIRTPLTSIITYVDLLKMEEDPEKIKEYVEILDQKSQRLKVLTDDLFEAAKASSGDIPVTFERIDIVSLLTQGLGELDEKIQERRLDFKLSYPREKMWIKADGRLLWRSIENLFSNIFKYAQEGSRVYVDLAEAGPGVRLTIKNISAYELNISATELMERFKRGDESRTSQGSGLGLSIVQSLIEIQKGSFAIEVDGDLFKAVIFLYKDESKETPLSSE</sequence>
<protein>
    <recommendedName>
        <fullName evidence="3">histidine kinase</fullName>
        <ecNumber evidence="3">2.7.13.3</ecNumber>
    </recommendedName>
</protein>
<dbReference type="PANTHER" id="PTHR45528">
    <property type="entry name" value="SENSOR HISTIDINE KINASE CPXA"/>
    <property type="match status" value="1"/>
</dbReference>
<dbReference type="PANTHER" id="PTHR45528:SF1">
    <property type="entry name" value="SENSOR HISTIDINE KINASE CPXA"/>
    <property type="match status" value="1"/>
</dbReference>
<evidence type="ECO:0000256" key="14">
    <source>
        <dbReference type="SAM" id="Phobius"/>
    </source>
</evidence>
<dbReference type="SUPFAM" id="SSF47384">
    <property type="entry name" value="Homodimeric domain of signal transducing histidine kinase"/>
    <property type="match status" value="1"/>
</dbReference>
<evidence type="ECO:0000313" key="18">
    <source>
        <dbReference type="Proteomes" id="UP000010797"/>
    </source>
</evidence>
<keyword evidence="6" id="KW-0808">Transferase</keyword>
<keyword evidence="4" id="KW-1003">Cell membrane</keyword>
<dbReference type="HOGENOM" id="CLU_000445_73_0_9"/>
<dbReference type="Proteomes" id="UP000010797">
    <property type="component" value="Chromosome"/>
</dbReference>
<reference evidence="18" key="1">
    <citation type="submission" date="2012-02" db="EMBL/GenBank/DDBJ databases">
        <title>Complete sequence of Desulfitobacterium dichloroeliminans LMG P-21439.</title>
        <authorList>
            <person name="Lucas S."/>
            <person name="Han J."/>
            <person name="Lapidus A."/>
            <person name="Cheng J.-F."/>
            <person name="Goodwin L."/>
            <person name="Pitluck S."/>
            <person name="Peters L."/>
            <person name="Ovchinnikova G."/>
            <person name="Teshima H."/>
            <person name="Detter J.C."/>
            <person name="Han C."/>
            <person name="Tapia R."/>
            <person name="Land M."/>
            <person name="Hauser L."/>
            <person name="Kyrpides N."/>
            <person name="Ivanova N."/>
            <person name="Pagani I."/>
            <person name="Kruse T."/>
            <person name="de Vos W.M."/>
            <person name="Boon N."/>
            <person name="Smidt H."/>
            <person name="Woyke T."/>
        </authorList>
    </citation>
    <scope>NUCLEOTIDE SEQUENCE [LARGE SCALE GENOMIC DNA]</scope>
    <source>
        <strain evidence="18">LMG P-21439 / DCA1</strain>
    </source>
</reference>
<dbReference type="GO" id="GO:0005524">
    <property type="term" value="F:ATP binding"/>
    <property type="evidence" value="ECO:0007669"/>
    <property type="project" value="UniProtKB-KW"/>
</dbReference>
<comment type="catalytic activity">
    <reaction evidence="1">
        <text>ATP + protein L-histidine = ADP + protein N-phospho-L-histidine.</text>
        <dbReference type="EC" id="2.7.13.3"/>
    </reaction>
</comment>
<evidence type="ECO:0000256" key="13">
    <source>
        <dbReference type="ARBA" id="ARBA00023136"/>
    </source>
</evidence>
<dbReference type="CDD" id="cd00082">
    <property type="entry name" value="HisKA"/>
    <property type="match status" value="1"/>
</dbReference>
<dbReference type="EMBL" id="CP003344">
    <property type="protein sequence ID" value="AGA69470.1"/>
    <property type="molecule type" value="Genomic_DNA"/>
</dbReference>
<evidence type="ECO:0000259" key="16">
    <source>
        <dbReference type="PROSITE" id="PS50885"/>
    </source>
</evidence>
<dbReference type="InterPro" id="IPR050398">
    <property type="entry name" value="HssS/ArlS-like"/>
</dbReference>
<dbReference type="RefSeq" id="WP_015262451.1">
    <property type="nucleotide sequence ID" value="NC_019903.1"/>
</dbReference>
<evidence type="ECO:0000256" key="1">
    <source>
        <dbReference type="ARBA" id="ARBA00000085"/>
    </source>
</evidence>
<dbReference type="STRING" id="871963.Desdi_2025"/>
<feature type="transmembrane region" description="Helical" evidence="14">
    <location>
        <begin position="321"/>
        <end position="340"/>
    </location>
</feature>
<evidence type="ECO:0000256" key="4">
    <source>
        <dbReference type="ARBA" id="ARBA00022475"/>
    </source>
</evidence>
<evidence type="ECO:0000256" key="12">
    <source>
        <dbReference type="ARBA" id="ARBA00023012"/>
    </source>
</evidence>
<keyword evidence="12" id="KW-0902">Two-component regulatory system</keyword>
<dbReference type="InterPro" id="IPR003594">
    <property type="entry name" value="HATPase_dom"/>
</dbReference>
<feature type="domain" description="HAMP" evidence="16">
    <location>
        <begin position="415"/>
        <end position="460"/>
    </location>
</feature>
<evidence type="ECO:0000259" key="15">
    <source>
        <dbReference type="PROSITE" id="PS50109"/>
    </source>
</evidence>
<dbReference type="SMART" id="SM00388">
    <property type="entry name" value="HisKA"/>
    <property type="match status" value="1"/>
</dbReference>
<evidence type="ECO:0000256" key="2">
    <source>
        <dbReference type="ARBA" id="ARBA00004651"/>
    </source>
</evidence>
<dbReference type="Pfam" id="PF00512">
    <property type="entry name" value="HisKA"/>
    <property type="match status" value="1"/>
</dbReference>
<evidence type="ECO:0000256" key="9">
    <source>
        <dbReference type="ARBA" id="ARBA00022777"/>
    </source>
</evidence>
<dbReference type="EC" id="2.7.13.3" evidence="3"/>
<feature type="transmembrane region" description="Helical" evidence="14">
    <location>
        <begin position="252"/>
        <end position="271"/>
    </location>
</feature>
<proteinExistence type="predicted"/>